<proteinExistence type="predicted"/>
<accession>A0A6J4VGD4</accession>
<protein>
    <submittedName>
        <fullName evidence="1">Uncharacterized protein</fullName>
    </submittedName>
</protein>
<dbReference type="AlphaFoldDB" id="A0A6J4VGD4"/>
<reference evidence="1" key="1">
    <citation type="submission" date="2020-02" db="EMBL/GenBank/DDBJ databases">
        <authorList>
            <person name="Meier V. D."/>
        </authorList>
    </citation>
    <scope>NUCLEOTIDE SEQUENCE</scope>
    <source>
        <strain evidence="1">AVDCRST_MAG18</strain>
    </source>
</reference>
<gene>
    <name evidence="1" type="ORF">AVDCRST_MAG18-2849</name>
</gene>
<dbReference type="EMBL" id="CADCWN010000217">
    <property type="protein sequence ID" value="CAA9578684.1"/>
    <property type="molecule type" value="Genomic_DNA"/>
</dbReference>
<sequence>MGKKTSVEAARDGRAPGDAFYYAREFNLSLLPTPRAMWSLEGRQVMLPAPGQPTRYSGIGAVDYHTGETVVLLERRKRRRGIAKLLEALVAKHSTGTVYVA</sequence>
<name>A0A6J4VGD4_9BACT</name>
<organism evidence="1">
    <name type="scientific">uncultured Thermomicrobiales bacterium</name>
    <dbReference type="NCBI Taxonomy" id="1645740"/>
    <lineage>
        <taxon>Bacteria</taxon>
        <taxon>Pseudomonadati</taxon>
        <taxon>Thermomicrobiota</taxon>
        <taxon>Thermomicrobia</taxon>
        <taxon>Thermomicrobiales</taxon>
        <taxon>environmental samples</taxon>
    </lineage>
</organism>
<evidence type="ECO:0000313" key="1">
    <source>
        <dbReference type="EMBL" id="CAA9578684.1"/>
    </source>
</evidence>